<keyword evidence="5" id="KW-1185">Reference proteome</keyword>
<dbReference type="Pfam" id="PF02254">
    <property type="entry name" value="TrkA_N"/>
    <property type="match status" value="1"/>
</dbReference>
<dbReference type="EMBL" id="JBHTAP010000001">
    <property type="protein sequence ID" value="MFC7235977.1"/>
    <property type="molecule type" value="Genomic_DNA"/>
</dbReference>
<reference evidence="4 5" key="1">
    <citation type="journal article" date="2019" name="Int. J. Syst. Evol. Microbiol.">
        <title>The Global Catalogue of Microorganisms (GCM) 10K type strain sequencing project: providing services to taxonomists for standard genome sequencing and annotation.</title>
        <authorList>
            <consortium name="The Broad Institute Genomics Platform"/>
            <consortium name="The Broad Institute Genome Sequencing Center for Infectious Disease"/>
            <person name="Wu L."/>
            <person name="Ma J."/>
        </authorList>
    </citation>
    <scope>NUCLEOTIDE SEQUENCE [LARGE SCALE GENOMIC DNA]</scope>
    <source>
        <strain evidence="4 5">DT85</strain>
    </source>
</reference>
<dbReference type="Gene3D" id="3.90.1640.10">
    <property type="entry name" value="inorganic pyrophosphatase (n-terminal core)"/>
    <property type="match status" value="1"/>
</dbReference>
<name>A0ABD5ZRS4_9EURY</name>
<feature type="domain" description="DDH" evidence="1">
    <location>
        <begin position="151"/>
        <end position="293"/>
    </location>
</feature>
<dbReference type="SUPFAM" id="SSF51735">
    <property type="entry name" value="NAD(P)-binding Rossmann-fold domains"/>
    <property type="match status" value="1"/>
</dbReference>
<dbReference type="InterPro" id="IPR036291">
    <property type="entry name" value="NAD(P)-bd_dom_sf"/>
</dbReference>
<dbReference type="AlphaFoldDB" id="A0ABD5ZRS4"/>
<evidence type="ECO:0000259" key="2">
    <source>
        <dbReference type="Pfam" id="PF02254"/>
    </source>
</evidence>
<feature type="domain" description="DHHA1" evidence="3">
    <location>
        <begin position="353"/>
        <end position="441"/>
    </location>
</feature>
<gene>
    <name evidence="4" type="ORF">ACFQJ4_11680</name>
</gene>
<evidence type="ECO:0000313" key="5">
    <source>
        <dbReference type="Proteomes" id="UP001596398"/>
    </source>
</evidence>
<dbReference type="PANTHER" id="PTHR47618:SF1">
    <property type="entry name" value="BIFUNCTIONAL OLIGORIBONUCLEASE AND PAP PHOSPHATASE NRNA"/>
    <property type="match status" value="1"/>
</dbReference>
<protein>
    <submittedName>
        <fullName evidence="4">DHHA1 domain-containing protein</fullName>
    </submittedName>
</protein>
<dbReference type="InterPro" id="IPR003156">
    <property type="entry name" value="DHHA1_dom"/>
</dbReference>
<dbReference type="InterPro" id="IPR001667">
    <property type="entry name" value="DDH_dom"/>
</dbReference>
<dbReference type="Pfam" id="PF01368">
    <property type="entry name" value="DHH"/>
    <property type="match status" value="1"/>
</dbReference>
<evidence type="ECO:0000259" key="1">
    <source>
        <dbReference type="Pfam" id="PF01368"/>
    </source>
</evidence>
<accession>A0ABD5ZRS4</accession>
<dbReference type="Gene3D" id="3.40.50.720">
    <property type="entry name" value="NAD(P)-binding Rossmann-like Domain"/>
    <property type="match status" value="1"/>
</dbReference>
<evidence type="ECO:0000259" key="3">
    <source>
        <dbReference type="Pfam" id="PF02272"/>
    </source>
</evidence>
<organism evidence="4 5">
    <name type="scientific">Halosegnis marinus</name>
    <dbReference type="NCBI Taxonomy" id="3034023"/>
    <lineage>
        <taxon>Archaea</taxon>
        <taxon>Methanobacteriati</taxon>
        <taxon>Methanobacteriota</taxon>
        <taxon>Stenosarchaea group</taxon>
        <taxon>Halobacteria</taxon>
        <taxon>Halobacteriales</taxon>
        <taxon>Natronomonadaceae</taxon>
        <taxon>Halosegnis</taxon>
    </lineage>
</organism>
<dbReference type="RefSeq" id="WP_276234121.1">
    <property type="nucleotide sequence ID" value="NZ_CP119802.1"/>
</dbReference>
<evidence type="ECO:0000313" key="4">
    <source>
        <dbReference type="EMBL" id="MFC7235977.1"/>
    </source>
</evidence>
<dbReference type="InterPro" id="IPR003148">
    <property type="entry name" value="RCK_N"/>
</dbReference>
<dbReference type="Proteomes" id="UP001596398">
    <property type="component" value="Unassembled WGS sequence"/>
</dbReference>
<dbReference type="SUPFAM" id="SSF64182">
    <property type="entry name" value="DHH phosphoesterases"/>
    <property type="match status" value="1"/>
</dbReference>
<dbReference type="Gene3D" id="3.10.310.30">
    <property type="match status" value="1"/>
</dbReference>
<dbReference type="GeneID" id="79267679"/>
<dbReference type="InterPro" id="IPR038763">
    <property type="entry name" value="DHH_sf"/>
</dbReference>
<dbReference type="PANTHER" id="PTHR47618">
    <property type="entry name" value="BIFUNCTIONAL OLIGORIBONUCLEASE AND PAP PHOSPHATASE NRNA"/>
    <property type="match status" value="1"/>
</dbReference>
<dbReference type="Pfam" id="PF02272">
    <property type="entry name" value="DHHA1"/>
    <property type="match status" value="1"/>
</dbReference>
<dbReference type="InterPro" id="IPR051319">
    <property type="entry name" value="Oligoribo/pAp-PDE_c-di-AMP_PDE"/>
</dbReference>
<sequence>MPSRLVLGCGSVGRRLAVAGNGRVHVVTTDEHRVETLRSDGIAATRGDPTDPDVLAEVPFDPETVIVGSDDPARNRAAVRVAAERYPDARLFAFAGRAPTDADMTALTAVADDVVDPRAEISEFLMERVGDAGLRTRRLKRVLRNAAAPLAVIAHDNPDPDAIASAVALKHVAERAGTPAEACYFGDINHQENRALVNLLEFELTELDPDEDLSRFGSVALVDHSRPGVNDQLPEDTEVDVVIDHHPPRAPVEARFVDLRSDVGATSTLLTGYLRKLGIEPTPSLATALLFGIQVDTRDFSREVAGEDFDAAAYLVPHADAAMLERIESPSVSVETYEILARAITARDVREDVVTTYVGDIGDRDALAQAADQLLGLEGVTTTLVFGTVDDTVFVSARARGTDLDLGEALREAFGQIGSAGGHADMAGAQIPVGGLADDEEDTDEVIRGVITDRFFETLGVGENTAARAVYADGEYLGTLDRSPERGDGD</sequence>
<proteinExistence type="predicted"/>
<feature type="domain" description="RCK N-terminal" evidence="2">
    <location>
        <begin position="5"/>
        <end position="115"/>
    </location>
</feature>
<comment type="caution">
    <text evidence="4">The sequence shown here is derived from an EMBL/GenBank/DDBJ whole genome shotgun (WGS) entry which is preliminary data.</text>
</comment>